<dbReference type="PANTHER" id="PTHR22770:SF47">
    <property type="entry name" value="E3 UBIQUITIN-PROTEIN LIGASE RNF216"/>
    <property type="match status" value="1"/>
</dbReference>
<comment type="pathway">
    <text evidence="1">Protein modification; protein ubiquitination.</text>
</comment>
<dbReference type="PANTHER" id="PTHR22770">
    <property type="entry name" value="UBIQUITIN CONJUGATING ENZYME 7 INTERACTING PROTEIN-RELATED"/>
    <property type="match status" value="1"/>
</dbReference>
<dbReference type="Proteomes" id="UP001586593">
    <property type="component" value="Unassembled WGS sequence"/>
</dbReference>
<dbReference type="InterPro" id="IPR051628">
    <property type="entry name" value="LUBAC_E3_Ligases"/>
</dbReference>
<evidence type="ECO:0000313" key="7">
    <source>
        <dbReference type="EMBL" id="KAL1868220.1"/>
    </source>
</evidence>
<keyword evidence="2" id="KW-0479">Metal-binding</keyword>
<dbReference type="InterPro" id="IPR047544">
    <property type="entry name" value="RING-HC_RBR_RNF216"/>
</dbReference>
<accession>A0ABR3WX01</accession>
<keyword evidence="8" id="KW-1185">Reference proteome</keyword>
<keyword evidence="3" id="KW-0863">Zinc-finger</keyword>
<evidence type="ECO:0000256" key="6">
    <source>
        <dbReference type="SAM" id="MobiDB-lite"/>
    </source>
</evidence>
<evidence type="ECO:0000313" key="8">
    <source>
        <dbReference type="Proteomes" id="UP001586593"/>
    </source>
</evidence>
<evidence type="ECO:0000256" key="3">
    <source>
        <dbReference type="ARBA" id="ARBA00022771"/>
    </source>
</evidence>
<feature type="compositionally biased region" description="Basic and acidic residues" evidence="6">
    <location>
        <begin position="49"/>
        <end position="73"/>
    </location>
</feature>
<evidence type="ECO:0000256" key="1">
    <source>
        <dbReference type="ARBA" id="ARBA00004906"/>
    </source>
</evidence>
<feature type="region of interest" description="Disordered" evidence="6">
    <location>
        <begin position="49"/>
        <end position="74"/>
    </location>
</feature>
<proteinExistence type="predicted"/>
<reference evidence="7 8" key="1">
    <citation type="journal article" date="2024" name="Commun. Biol.">
        <title>Comparative genomic analysis of thermophilic fungi reveals convergent evolutionary adaptations and gene losses.</title>
        <authorList>
            <person name="Steindorff A.S."/>
            <person name="Aguilar-Pontes M.V."/>
            <person name="Robinson A.J."/>
            <person name="Andreopoulos B."/>
            <person name="LaButti K."/>
            <person name="Kuo A."/>
            <person name="Mondo S."/>
            <person name="Riley R."/>
            <person name="Otillar R."/>
            <person name="Haridas S."/>
            <person name="Lipzen A."/>
            <person name="Grimwood J."/>
            <person name="Schmutz J."/>
            <person name="Clum A."/>
            <person name="Reid I.D."/>
            <person name="Moisan M.C."/>
            <person name="Butler G."/>
            <person name="Nguyen T.T.M."/>
            <person name="Dewar K."/>
            <person name="Conant G."/>
            <person name="Drula E."/>
            <person name="Henrissat B."/>
            <person name="Hansel C."/>
            <person name="Singer S."/>
            <person name="Hutchinson M.I."/>
            <person name="de Vries R.P."/>
            <person name="Natvig D.O."/>
            <person name="Powell A.J."/>
            <person name="Tsang A."/>
            <person name="Grigoriev I.V."/>
        </authorList>
    </citation>
    <scope>NUCLEOTIDE SEQUENCE [LARGE SCALE GENOMIC DNA]</scope>
    <source>
        <strain evidence="7 8">ATCC 24622</strain>
    </source>
</reference>
<organism evidence="7 8">
    <name type="scientific">Phialemonium thermophilum</name>
    <dbReference type="NCBI Taxonomy" id="223376"/>
    <lineage>
        <taxon>Eukaryota</taxon>
        <taxon>Fungi</taxon>
        <taxon>Dikarya</taxon>
        <taxon>Ascomycota</taxon>
        <taxon>Pezizomycotina</taxon>
        <taxon>Sordariomycetes</taxon>
        <taxon>Sordariomycetidae</taxon>
        <taxon>Cephalothecales</taxon>
        <taxon>Cephalothecaceae</taxon>
        <taxon>Phialemonium</taxon>
    </lineage>
</organism>
<comment type="caution">
    <text evidence="7">The sequence shown here is derived from an EMBL/GenBank/DDBJ whole genome shotgun (WGS) entry which is preliminary data.</text>
</comment>
<keyword evidence="5" id="KW-0862">Zinc</keyword>
<dbReference type="InterPro" id="IPR013083">
    <property type="entry name" value="Znf_RING/FYVE/PHD"/>
</dbReference>
<name>A0ABR3WX01_9PEZI</name>
<evidence type="ECO:0000256" key="4">
    <source>
        <dbReference type="ARBA" id="ARBA00022786"/>
    </source>
</evidence>
<evidence type="ECO:0000256" key="2">
    <source>
        <dbReference type="ARBA" id="ARBA00022723"/>
    </source>
</evidence>
<evidence type="ECO:0008006" key="9">
    <source>
        <dbReference type="Google" id="ProtNLM"/>
    </source>
</evidence>
<protein>
    <recommendedName>
        <fullName evidence="9">RING-type domain-containing protein</fullName>
    </recommendedName>
</protein>
<gene>
    <name evidence="7" type="ORF">VTK73DRAFT_3813</name>
</gene>
<keyword evidence="4" id="KW-0833">Ubl conjugation pathway</keyword>
<sequence>MDGTAEACLAAVLSVFPGVCLDYVKELAEQKDNTPELVIADILDDAERGKPYPRRRDSLKRKEPHDGLGHEQGDEILSLEDEIKKFSSPDRQQLAKQRSYAKISKSVLKYAFPHIYAKDMRAALKVNDNRLLPTYLSLRNMKVGFEEGDLRPKVKIQIPEVLWTADKVKRAIKNSIHESHKSALEEFQAAERIATALEAQRLAEQQKEMQERANLNAAQLNGTAAECQCCYDEFATNRMVYCDGKIAHWFCRACAKRMADAQIGLARYRLNCMSTDGCLGGFSHAQREIFLDEKFRAALDRIEQEEAVRMADIDNLETCPFCPFAAECDPVDIDREFRCRNPSCELVSCRLCRRVTHIPLRCEEVSLREGLSKRRVIEEAMSSALIRKCNKFATRHRMEVEKAEEETRRQIMRENPDIDADLLKICMSEKVKDNK</sequence>
<dbReference type="EMBL" id="JAZHXJ010000223">
    <property type="protein sequence ID" value="KAL1868220.1"/>
    <property type="molecule type" value="Genomic_DNA"/>
</dbReference>
<dbReference type="Gene3D" id="3.30.40.10">
    <property type="entry name" value="Zinc/RING finger domain, C3HC4 (zinc finger)"/>
    <property type="match status" value="1"/>
</dbReference>
<dbReference type="InterPro" id="IPR047545">
    <property type="entry name" value="BRcat_RBR_RNF216"/>
</dbReference>
<dbReference type="CDD" id="cd20339">
    <property type="entry name" value="BRcat_RBR_RNF216"/>
    <property type="match status" value="1"/>
</dbReference>
<dbReference type="CDD" id="cd16630">
    <property type="entry name" value="RING-HC_RBR_RNF216"/>
    <property type="match status" value="1"/>
</dbReference>
<evidence type="ECO:0000256" key="5">
    <source>
        <dbReference type="ARBA" id="ARBA00022833"/>
    </source>
</evidence>